<dbReference type="AlphaFoldDB" id="A0A7Z0IWS0"/>
<evidence type="ECO:0000313" key="3">
    <source>
        <dbReference type="Proteomes" id="UP000535276"/>
    </source>
</evidence>
<dbReference type="SMART" id="SM00530">
    <property type="entry name" value="HTH_XRE"/>
    <property type="match status" value="1"/>
</dbReference>
<comment type="caution">
    <text evidence="2">The sequence shown here is derived from an EMBL/GenBank/DDBJ whole genome shotgun (WGS) entry which is preliminary data.</text>
</comment>
<dbReference type="PROSITE" id="PS50943">
    <property type="entry name" value="HTH_CROC1"/>
    <property type="match status" value="1"/>
</dbReference>
<feature type="domain" description="HTH cro/C1-type" evidence="1">
    <location>
        <begin position="21"/>
        <end position="75"/>
    </location>
</feature>
<dbReference type="InterPro" id="IPR001387">
    <property type="entry name" value="Cro/C1-type_HTH"/>
</dbReference>
<dbReference type="Proteomes" id="UP000535276">
    <property type="component" value="Unassembled WGS sequence"/>
</dbReference>
<dbReference type="SUPFAM" id="SSF47413">
    <property type="entry name" value="lambda repressor-like DNA-binding domains"/>
    <property type="match status" value="1"/>
</dbReference>
<dbReference type="InterPro" id="IPR010982">
    <property type="entry name" value="Lambda_DNA-bd_dom_sf"/>
</dbReference>
<evidence type="ECO:0000259" key="1">
    <source>
        <dbReference type="PROSITE" id="PS50943"/>
    </source>
</evidence>
<proteinExistence type="predicted"/>
<dbReference type="Gene3D" id="1.10.260.40">
    <property type="entry name" value="lambda repressor-like DNA-binding domains"/>
    <property type="match status" value="1"/>
</dbReference>
<accession>A0A7Z0IWS0</accession>
<name>A0A7Z0IWS0_RHILE</name>
<gene>
    <name evidence="2" type="ORF">GGI64_000803</name>
</gene>
<dbReference type="EMBL" id="JACBZV010000001">
    <property type="protein sequence ID" value="NYJ09784.1"/>
    <property type="molecule type" value="Genomic_DNA"/>
</dbReference>
<dbReference type="CDD" id="cd00093">
    <property type="entry name" value="HTH_XRE"/>
    <property type="match status" value="1"/>
</dbReference>
<organism evidence="2 3">
    <name type="scientific">Rhizobium leguminosarum</name>
    <dbReference type="NCBI Taxonomy" id="384"/>
    <lineage>
        <taxon>Bacteria</taxon>
        <taxon>Pseudomonadati</taxon>
        <taxon>Pseudomonadota</taxon>
        <taxon>Alphaproteobacteria</taxon>
        <taxon>Hyphomicrobiales</taxon>
        <taxon>Rhizobiaceae</taxon>
        <taxon>Rhizobium/Agrobacterium group</taxon>
        <taxon>Rhizobium</taxon>
    </lineage>
</organism>
<reference evidence="2 3" key="1">
    <citation type="submission" date="2020-07" db="EMBL/GenBank/DDBJ databases">
        <title>Genomic Encyclopedia of Type Strains, Phase IV (KMG-V): Genome sequencing to study the core and pangenomes of soil and plant-associated prokaryotes.</title>
        <authorList>
            <person name="Whitman W."/>
        </authorList>
    </citation>
    <scope>NUCLEOTIDE SEQUENCE [LARGE SCALE GENOMIC DNA]</scope>
    <source>
        <strain evidence="2 3">SEMIA 4052</strain>
    </source>
</reference>
<dbReference type="RefSeq" id="WP_179610717.1">
    <property type="nucleotide sequence ID" value="NZ_JACBZV010000001.1"/>
</dbReference>
<dbReference type="GO" id="GO:0003677">
    <property type="term" value="F:DNA binding"/>
    <property type="evidence" value="ECO:0007669"/>
    <property type="project" value="InterPro"/>
</dbReference>
<protein>
    <submittedName>
        <fullName evidence="2">Transcriptional regulator with XRE-family HTH domain</fullName>
    </submittedName>
</protein>
<sequence length="121" mass="13748">MTDSTDEESYLAALQIFGSMIMRQRHASQWSLYRLAEKSGVDETVISQLEAGEDAGTEVEREKLCDFLGIDLDTFPRVLRTYRTSLKALSAIEDQTGEMSNVVQLQGYRAKWQKITTHPED</sequence>
<evidence type="ECO:0000313" key="2">
    <source>
        <dbReference type="EMBL" id="NYJ09784.1"/>
    </source>
</evidence>